<accession>A0ACA9MDD8</accession>
<proteinExistence type="predicted"/>
<sequence length="206" mass="23183">RKVGEKDKRSSKRMIPSTPTADDYLKPSSPSPFESQLNDAAEKFAQENPPQEEIPPSEHVTYIQSLGGAKAWEWAPDEHSLIQQIVSLTNEGSIVTFHKQVNAMIQTNYPFFIPQTEGDTIYEPPFEQPETMEHRLGQMLHYFEITILSNPEGKTNIAIGLATKPYPPFSIYSVGYHSSDGRKFNDAPSGREYGPTWGEDIVILIL</sequence>
<reference evidence="1" key="1">
    <citation type="submission" date="2021-06" db="EMBL/GenBank/DDBJ databases">
        <authorList>
            <person name="Kallberg Y."/>
            <person name="Tangrot J."/>
            <person name="Rosling A."/>
        </authorList>
    </citation>
    <scope>NUCLEOTIDE SEQUENCE</scope>
    <source>
        <strain evidence="1">AU212A</strain>
    </source>
</reference>
<evidence type="ECO:0000313" key="2">
    <source>
        <dbReference type="Proteomes" id="UP000789860"/>
    </source>
</evidence>
<dbReference type="Proteomes" id="UP000789860">
    <property type="component" value="Unassembled WGS sequence"/>
</dbReference>
<name>A0ACA9MDD8_9GLOM</name>
<feature type="non-terminal residue" evidence="1">
    <location>
        <position position="1"/>
    </location>
</feature>
<evidence type="ECO:0000313" key="1">
    <source>
        <dbReference type="EMBL" id="CAG8585472.1"/>
    </source>
</evidence>
<gene>
    <name evidence="1" type="ORF">SCALOS_LOCUS6372</name>
</gene>
<comment type="caution">
    <text evidence="1">The sequence shown here is derived from an EMBL/GenBank/DDBJ whole genome shotgun (WGS) entry which is preliminary data.</text>
</comment>
<organism evidence="1 2">
    <name type="scientific">Scutellospora calospora</name>
    <dbReference type="NCBI Taxonomy" id="85575"/>
    <lineage>
        <taxon>Eukaryota</taxon>
        <taxon>Fungi</taxon>
        <taxon>Fungi incertae sedis</taxon>
        <taxon>Mucoromycota</taxon>
        <taxon>Glomeromycotina</taxon>
        <taxon>Glomeromycetes</taxon>
        <taxon>Diversisporales</taxon>
        <taxon>Gigasporaceae</taxon>
        <taxon>Scutellospora</taxon>
    </lineage>
</organism>
<dbReference type="EMBL" id="CAJVPM010012015">
    <property type="protein sequence ID" value="CAG8585472.1"/>
    <property type="molecule type" value="Genomic_DNA"/>
</dbReference>
<protein>
    <submittedName>
        <fullName evidence="1">837_t:CDS:1</fullName>
    </submittedName>
</protein>
<feature type="non-terminal residue" evidence="1">
    <location>
        <position position="206"/>
    </location>
</feature>
<keyword evidence="2" id="KW-1185">Reference proteome</keyword>